<feature type="region of interest" description="Disordered" evidence="1">
    <location>
        <begin position="469"/>
        <end position="610"/>
    </location>
</feature>
<feature type="compositionally biased region" description="Low complexity" evidence="1">
    <location>
        <begin position="522"/>
        <end position="543"/>
    </location>
</feature>
<proteinExistence type="predicted"/>
<keyword evidence="3" id="KW-1185">Reference proteome</keyword>
<feature type="region of interest" description="Disordered" evidence="1">
    <location>
        <begin position="207"/>
        <end position="336"/>
    </location>
</feature>
<protein>
    <submittedName>
        <fullName evidence="2">Uncharacterized protein</fullName>
    </submittedName>
</protein>
<name>A0AAW0BRI6_9AGAR</name>
<accession>A0AAW0BRI6</accession>
<sequence length="642" mass="69555">MYTHDNSSLASVNSEELTWLDAYTRIIQDPSSLNFGAPNSPAGEIPSNPLPYNPSPTSAGDEYSVSRISPTSRRHHYQRSTKSSSAKAVTLPGNSKRASKSLAAKRLNHPNLNCPMTPPPPPLPTQSFSPSTTSLTSTRSDHSSSTPAKRCHSPTSAPPSPRSPEWIYRQPKSSSTPPRKRPDLSRSASNASATSISYFSEVSSGSPLLGLDPDPQESSSTHWTSILKPRKRSGSVKSTTSSLKDKSSINTSTSDIPSLWFGADEGSSSRAKKLASPIQTPRILPKSPSQTSLSFSASGRIQRDRSSSVSSSTSTVSTGSSQPSTPTSPSTLPMIGKKFKPNHMCIMEMDEPEEDKLEGFPGLRRRFGVEPEPAIGLGIPRTAVHLKVDTRPCTSSSSNSNKSVKFVETPTVHYASAGYDPDFWHVPGEGAGSMGIDVDEMDMDKENTKPLSIPHPYAYAKGIEMDVDEDERRDVVKQRIPTPTDYRPEDRDAMCMTPTPERLGGRSLKRLMSNSVKRKPSWRSAPRPSSSPSRSITPRPAISGPFVLGSLPNQPPPPPPKDTRHHPYGDSHGIALRSAPSLESFRSAKSGGAKSVRSTRSTRSMRSLRSLKSIPESVKSGISVSTREMKEWFKGRVAVNAL</sequence>
<feature type="compositionally biased region" description="Low complexity" evidence="1">
    <location>
        <begin position="125"/>
        <end position="147"/>
    </location>
</feature>
<evidence type="ECO:0000256" key="1">
    <source>
        <dbReference type="SAM" id="MobiDB-lite"/>
    </source>
</evidence>
<gene>
    <name evidence="2" type="ORF">VNI00_014331</name>
</gene>
<evidence type="ECO:0000313" key="2">
    <source>
        <dbReference type="EMBL" id="KAK7029633.1"/>
    </source>
</evidence>
<dbReference type="EMBL" id="JAYKXP010000080">
    <property type="protein sequence ID" value="KAK7029633.1"/>
    <property type="molecule type" value="Genomic_DNA"/>
</dbReference>
<dbReference type="Proteomes" id="UP001383192">
    <property type="component" value="Unassembled WGS sequence"/>
</dbReference>
<comment type="caution">
    <text evidence="2">The sequence shown here is derived from an EMBL/GenBank/DDBJ whole genome shotgun (WGS) entry which is preliminary data.</text>
</comment>
<feature type="region of interest" description="Disordered" evidence="1">
    <location>
        <begin position="30"/>
        <end position="191"/>
    </location>
</feature>
<organism evidence="2 3">
    <name type="scientific">Paramarasmius palmivorus</name>
    <dbReference type="NCBI Taxonomy" id="297713"/>
    <lineage>
        <taxon>Eukaryota</taxon>
        <taxon>Fungi</taxon>
        <taxon>Dikarya</taxon>
        <taxon>Basidiomycota</taxon>
        <taxon>Agaricomycotina</taxon>
        <taxon>Agaricomycetes</taxon>
        <taxon>Agaricomycetidae</taxon>
        <taxon>Agaricales</taxon>
        <taxon>Marasmiineae</taxon>
        <taxon>Marasmiaceae</taxon>
        <taxon>Paramarasmius</taxon>
    </lineage>
</organism>
<feature type="compositionally biased region" description="Low complexity" evidence="1">
    <location>
        <begin position="594"/>
        <end position="610"/>
    </location>
</feature>
<feature type="compositionally biased region" description="Low complexity" evidence="1">
    <location>
        <begin position="307"/>
        <end position="331"/>
    </location>
</feature>
<dbReference type="AlphaFoldDB" id="A0AAW0BRI6"/>
<reference evidence="2 3" key="1">
    <citation type="submission" date="2024-01" db="EMBL/GenBank/DDBJ databases">
        <title>A draft genome for a cacao thread blight-causing isolate of Paramarasmius palmivorus.</title>
        <authorList>
            <person name="Baruah I.K."/>
            <person name="Bukari Y."/>
            <person name="Amoako-Attah I."/>
            <person name="Meinhardt L.W."/>
            <person name="Bailey B.A."/>
            <person name="Cohen S.P."/>
        </authorList>
    </citation>
    <scope>NUCLEOTIDE SEQUENCE [LARGE SCALE GENOMIC DNA]</scope>
    <source>
        <strain evidence="2 3">GH-12</strain>
    </source>
</reference>
<feature type="compositionally biased region" description="Polar residues" evidence="1">
    <location>
        <begin position="287"/>
        <end position="299"/>
    </location>
</feature>
<evidence type="ECO:0000313" key="3">
    <source>
        <dbReference type="Proteomes" id="UP001383192"/>
    </source>
</evidence>